<evidence type="ECO:0000313" key="3">
    <source>
        <dbReference type="Proteomes" id="UP000319342"/>
    </source>
</evidence>
<sequence>MVEEAKLERSESGLRPAGAGWFVVNLAEAHWNSCEGAGRWCSFEGTAAEARFGEVGINVHVLEPGERNCQYHAEDAQESFLVLSGSCTLIVEGAERALVAGDFFHCPAWTRHVLVGSGTGPCAIVMVGARRPEIEIDYPVDRVALSHGAGVTQRTSDPKVAYADFPAVVPAPSPWPLAD</sequence>
<dbReference type="Pfam" id="PF07883">
    <property type="entry name" value="Cupin_2"/>
    <property type="match status" value="1"/>
</dbReference>
<reference evidence="2 3" key="1">
    <citation type="submission" date="2019-02" db="EMBL/GenBank/DDBJ databases">
        <title>Deep-cultivation of Planctomycetes and their phenomic and genomic characterization uncovers novel biology.</title>
        <authorList>
            <person name="Wiegand S."/>
            <person name="Jogler M."/>
            <person name="Boedeker C."/>
            <person name="Pinto D."/>
            <person name="Vollmers J."/>
            <person name="Rivas-Marin E."/>
            <person name="Kohn T."/>
            <person name="Peeters S.H."/>
            <person name="Heuer A."/>
            <person name="Rast P."/>
            <person name="Oberbeckmann S."/>
            <person name="Bunk B."/>
            <person name="Jeske O."/>
            <person name="Meyerdierks A."/>
            <person name="Storesund J.E."/>
            <person name="Kallscheuer N."/>
            <person name="Luecker S."/>
            <person name="Lage O.M."/>
            <person name="Pohl T."/>
            <person name="Merkel B.J."/>
            <person name="Hornburger P."/>
            <person name="Mueller R.-W."/>
            <person name="Bruemmer F."/>
            <person name="Labrenz M."/>
            <person name="Spormann A.M."/>
            <person name="Op den Camp H."/>
            <person name="Overmann J."/>
            <person name="Amann R."/>
            <person name="Jetten M.S.M."/>
            <person name="Mascher T."/>
            <person name="Medema M.H."/>
            <person name="Devos D.P."/>
            <person name="Kaster A.-K."/>
            <person name="Ovreas L."/>
            <person name="Rohde M."/>
            <person name="Galperin M.Y."/>
            <person name="Jogler C."/>
        </authorList>
    </citation>
    <scope>NUCLEOTIDE SEQUENCE [LARGE SCALE GENOMIC DNA]</scope>
    <source>
        <strain evidence="2 3">Pla163</strain>
    </source>
</reference>
<dbReference type="EMBL" id="CP036290">
    <property type="protein sequence ID" value="QDU85115.1"/>
    <property type="molecule type" value="Genomic_DNA"/>
</dbReference>
<dbReference type="InterPro" id="IPR011051">
    <property type="entry name" value="RmlC_Cupin_sf"/>
</dbReference>
<protein>
    <submittedName>
        <fullName evidence="2">Cupin domain protein</fullName>
    </submittedName>
</protein>
<name>A0A518D118_9BACT</name>
<evidence type="ECO:0000313" key="2">
    <source>
        <dbReference type="EMBL" id="QDU85115.1"/>
    </source>
</evidence>
<evidence type="ECO:0000259" key="1">
    <source>
        <dbReference type="Pfam" id="PF07883"/>
    </source>
</evidence>
<feature type="domain" description="Cupin type-2" evidence="1">
    <location>
        <begin position="60"/>
        <end position="127"/>
    </location>
</feature>
<dbReference type="RefSeq" id="WP_419185815.1">
    <property type="nucleotide sequence ID" value="NZ_CP036290.1"/>
</dbReference>
<dbReference type="Proteomes" id="UP000319342">
    <property type="component" value="Chromosome"/>
</dbReference>
<dbReference type="InterPro" id="IPR013096">
    <property type="entry name" value="Cupin_2"/>
</dbReference>
<dbReference type="SUPFAM" id="SSF51182">
    <property type="entry name" value="RmlC-like cupins"/>
    <property type="match status" value="1"/>
</dbReference>
<gene>
    <name evidence="2" type="ORF">Pla163_22400</name>
</gene>
<keyword evidence="3" id="KW-1185">Reference proteome</keyword>
<proteinExistence type="predicted"/>
<dbReference type="InterPro" id="IPR014710">
    <property type="entry name" value="RmlC-like_jellyroll"/>
</dbReference>
<accession>A0A518D118</accession>
<dbReference type="AlphaFoldDB" id="A0A518D118"/>
<dbReference type="Gene3D" id="2.60.120.10">
    <property type="entry name" value="Jelly Rolls"/>
    <property type="match status" value="1"/>
</dbReference>
<organism evidence="2 3">
    <name type="scientific">Rohdeia mirabilis</name>
    <dbReference type="NCBI Taxonomy" id="2528008"/>
    <lineage>
        <taxon>Bacteria</taxon>
        <taxon>Pseudomonadati</taxon>
        <taxon>Planctomycetota</taxon>
        <taxon>Planctomycetia</taxon>
        <taxon>Planctomycetia incertae sedis</taxon>
        <taxon>Rohdeia</taxon>
    </lineage>
</organism>